<evidence type="ECO:0000313" key="2">
    <source>
        <dbReference type="EMBL" id="SDI10692.1"/>
    </source>
</evidence>
<proteinExistence type="predicted"/>
<protein>
    <submittedName>
        <fullName evidence="2">Hint domain-containing protein</fullName>
    </submittedName>
</protein>
<name>A0A1G8HVW9_9RHOB</name>
<organism evidence="2 3">
    <name type="scientific">Lutimaribacter saemankumensis</name>
    <dbReference type="NCBI Taxonomy" id="490829"/>
    <lineage>
        <taxon>Bacteria</taxon>
        <taxon>Pseudomonadati</taxon>
        <taxon>Pseudomonadota</taxon>
        <taxon>Alphaproteobacteria</taxon>
        <taxon>Rhodobacterales</taxon>
        <taxon>Roseobacteraceae</taxon>
        <taxon>Lutimaribacter</taxon>
    </lineage>
</organism>
<dbReference type="SMART" id="SM00306">
    <property type="entry name" value="HintN"/>
    <property type="match status" value="1"/>
</dbReference>
<dbReference type="Gene3D" id="2.170.16.10">
    <property type="entry name" value="Hedgehog/Intein (Hint) domain"/>
    <property type="match status" value="1"/>
</dbReference>
<gene>
    <name evidence="2" type="ORF">SAMN05421850_101665</name>
</gene>
<feature type="domain" description="Hint" evidence="1">
    <location>
        <begin position="146"/>
        <end position="255"/>
    </location>
</feature>
<evidence type="ECO:0000313" key="3">
    <source>
        <dbReference type="Proteomes" id="UP000199340"/>
    </source>
</evidence>
<keyword evidence="3" id="KW-1185">Reference proteome</keyword>
<dbReference type="STRING" id="490829.SAMN05421850_101665"/>
<dbReference type="RefSeq" id="WP_090026407.1">
    <property type="nucleotide sequence ID" value="NZ_FNEB01000001.1"/>
</dbReference>
<dbReference type="Pfam" id="PF13403">
    <property type="entry name" value="Hint_2"/>
    <property type="match status" value="1"/>
</dbReference>
<dbReference type="SUPFAM" id="SSF51294">
    <property type="entry name" value="Hedgehog/intein (Hint) domain"/>
    <property type="match status" value="1"/>
</dbReference>
<reference evidence="2 3" key="1">
    <citation type="submission" date="2016-10" db="EMBL/GenBank/DDBJ databases">
        <authorList>
            <person name="de Groot N.N."/>
        </authorList>
    </citation>
    <scope>NUCLEOTIDE SEQUENCE [LARGE SCALE GENOMIC DNA]</scope>
    <source>
        <strain evidence="2 3">DSM 28010</strain>
    </source>
</reference>
<sequence>MTTEPTNATFSLPVYRSDALNVVNGANMGDPLSFADELVHSDVYMLSPQVRMARLSVQPHADGTLIIARDTTVGKIGAVLHLDSCLTFMSPDGQTTEMLVLVEVDDTSGVVEVYGLPLAAMQPKTDYALVTIDRDNTRAKLAELACVSFTRGTHITMADGAQKRIEDLQLGDRVLTRDEGPQEIRWIGQSTVRAVGEYAPIVITAGTLHNEHDLIVSPEHRLFIYQRSDALGAGRSELLVRARHLVNGTSVYRQDGGFVDYFQLLFDSHQIIYAEGIAAETLLVDPRTRPALPAELAETLSSSLNTHGQKAHLAYEVQESLLDRPDAAEILRRASTR</sequence>
<accession>A0A1G8HVW9</accession>
<dbReference type="InterPro" id="IPR028992">
    <property type="entry name" value="Hedgehog/Intein_dom"/>
</dbReference>
<dbReference type="AlphaFoldDB" id="A0A1G8HVW9"/>
<dbReference type="Proteomes" id="UP000199340">
    <property type="component" value="Unassembled WGS sequence"/>
</dbReference>
<dbReference type="InterPro" id="IPR003587">
    <property type="entry name" value="Hint_dom_N"/>
</dbReference>
<evidence type="ECO:0000259" key="1">
    <source>
        <dbReference type="SMART" id="SM00306"/>
    </source>
</evidence>
<dbReference type="CDD" id="cd00081">
    <property type="entry name" value="Hint"/>
    <property type="match status" value="1"/>
</dbReference>
<dbReference type="InterPro" id="IPR036844">
    <property type="entry name" value="Hint_dom_sf"/>
</dbReference>
<dbReference type="OrthoDB" id="6305173at2"/>
<dbReference type="EMBL" id="FNEB01000001">
    <property type="protein sequence ID" value="SDI10692.1"/>
    <property type="molecule type" value="Genomic_DNA"/>
</dbReference>